<dbReference type="AlphaFoldDB" id="A0A212CBV2"/>
<sequence length="127" mass="14062">MGLFSFASRLVEIQVSNAGWGCPTCPSPWCHWSTGIHANQLPRRFLARGLSRRGGGHQDAIEDWCLALWAREPGDTQWDRNLPECLLRFFEGPDVGTADLRALCGSSRGQHGLGHLVCSSFVLSFYS</sequence>
<dbReference type="EMBL" id="MKHE01000023">
    <property type="protein sequence ID" value="OWK03455.1"/>
    <property type="molecule type" value="Genomic_DNA"/>
</dbReference>
<accession>A0A212CBV2</accession>
<dbReference type="Proteomes" id="UP000242450">
    <property type="component" value="Chromosome 23"/>
</dbReference>
<gene>
    <name evidence="1" type="ORF">Celaphus_00007511</name>
</gene>
<reference evidence="1 2" key="1">
    <citation type="journal article" date="2018" name="Mol. Genet. Genomics">
        <title>The red deer Cervus elaphus genome CerEla1.0: sequencing, annotating, genes, and chromosomes.</title>
        <authorList>
            <person name="Bana N.A."/>
            <person name="Nyiri A."/>
            <person name="Nagy J."/>
            <person name="Frank K."/>
            <person name="Nagy T."/>
            <person name="Steger V."/>
            <person name="Schiller M."/>
            <person name="Lakatos P."/>
            <person name="Sugar L."/>
            <person name="Horn P."/>
            <person name="Barta E."/>
            <person name="Orosz L."/>
        </authorList>
    </citation>
    <scope>NUCLEOTIDE SEQUENCE [LARGE SCALE GENOMIC DNA]</scope>
    <source>
        <strain evidence="1">Hungarian</strain>
    </source>
</reference>
<evidence type="ECO:0000313" key="2">
    <source>
        <dbReference type="Proteomes" id="UP000242450"/>
    </source>
</evidence>
<name>A0A212CBV2_CEREH</name>
<evidence type="ECO:0000313" key="1">
    <source>
        <dbReference type="EMBL" id="OWK03455.1"/>
    </source>
</evidence>
<comment type="caution">
    <text evidence="1">The sequence shown here is derived from an EMBL/GenBank/DDBJ whole genome shotgun (WGS) entry which is preliminary data.</text>
</comment>
<keyword evidence="2" id="KW-1185">Reference proteome</keyword>
<protein>
    <submittedName>
        <fullName evidence="1">Uncharacterized protein</fullName>
    </submittedName>
</protein>
<proteinExistence type="predicted"/>
<organism evidence="1 2">
    <name type="scientific">Cervus elaphus hippelaphus</name>
    <name type="common">European red deer</name>
    <dbReference type="NCBI Taxonomy" id="46360"/>
    <lineage>
        <taxon>Eukaryota</taxon>
        <taxon>Metazoa</taxon>
        <taxon>Chordata</taxon>
        <taxon>Craniata</taxon>
        <taxon>Vertebrata</taxon>
        <taxon>Euteleostomi</taxon>
        <taxon>Mammalia</taxon>
        <taxon>Eutheria</taxon>
        <taxon>Laurasiatheria</taxon>
        <taxon>Artiodactyla</taxon>
        <taxon>Ruminantia</taxon>
        <taxon>Pecora</taxon>
        <taxon>Cervidae</taxon>
        <taxon>Cervinae</taxon>
        <taxon>Cervus</taxon>
    </lineage>
</organism>